<feature type="binding site" evidence="12">
    <location>
        <position position="113"/>
    </location>
    <ligand>
        <name>D-threo-isocitrate</name>
        <dbReference type="ChEBI" id="CHEBI:15562"/>
    </ligand>
</feature>
<evidence type="ECO:0000256" key="3">
    <source>
        <dbReference type="ARBA" id="ARBA00011738"/>
    </source>
</evidence>
<keyword evidence="7 14" id="KW-0460">Magnesium</keyword>
<name>A0A161SAL5_9NEIS</name>
<evidence type="ECO:0000256" key="17">
    <source>
        <dbReference type="RuleBase" id="RU004446"/>
    </source>
</evidence>
<dbReference type="NCBIfam" id="NF005425">
    <property type="entry name" value="PRK07006.1"/>
    <property type="match status" value="1"/>
</dbReference>
<dbReference type="GO" id="GO:0006097">
    <property type="term" value="P:glyoxylate cycle"/>
    <property type="evidence" value="ECO:0007669"/>
    <property type="project" value="UniProtKB-KW"/>
</dbReference>
<comment type="subunit">
    <text evidence="3">Homodimer.</text>
</comment>
<keyword evidence="4 17" id="KW-0329">Glyoxylate bypass</keyword>
<keyword evidence="10 14" id="KW-0464">Manganese</keyword>
<feature type="modified residue" description="N6-acetyllysine" evidence="16">
    <location>
        <position position="140"/>
    </location>
</feature>
<dbReference type="Proteomes" id="UP000076625">
    <property type="component" value="Unassembled WGS sequence"/>
</dbReference>
<dbReference type="STRING" id="1452487.AVW16_10590"/>
<dbReference type="GO" id="GO:0006099">
    <property type="term" value="P:tricarboxylic acid cycle"/>
    <property type="evidence" value="ECO:0007669"/>
    <property type="project" value="UniProtKB-UniRule"/>
</dbReference>
<gene>
    <name evidence="19" type="ORF">AVW16_10590</name>
</gene>
<dbReference type="NCBIfam" id="TIGR00183">
    <property type="entry name" value="prok_nadp_idh"/>
    <property type="match status" value="1"/>
</dbReference>
<protein>
    <recommendedName>
        <fullName evidence="17">Isocitrate dehydrogenase [NADP]</fullName>
        <ecNumber evidence="17">1.1.1.42</ecNumber>
    </recommendedName>
</protein>
<evidence type="ECO:0000256" key="9">
    <source>
        <dbReference type="ARBA" id="ARBA00023002"/>
    </source>
</evidence>
<feature type="binding site" evidence="13">
    <location>
        <begin position="337"/>
        <end position="343"/>
    </location>
    <ligand>
        <name>NADP(+)</name>
        <dbReference type="ChEBI" id="CHEBI:58349"/>
    </ligand>
</feature>
<feature type="binding site" evidence="13">
    <location>
        <position position="350"/>
    </location>
    <ligand>
        <name>NADP(+)</name>
        <dbReference type="ChEBI" id="CHEBI:58349"/>
    </ligand>
</feature>
<dbReference type="SUPFAM" id="SSF53659">
    <property type="entry name" value="Isocitrate/Isopropylmalate dehydrogenase-like"/>
    <property type="match status" value="1"/>
</dbReference>
<dbReference type="OrthoDB" id="9806254at2"/>
<dbReference type="InterPro" id="IPR024084">
    <property type="entry name" value="IsoPropMal-DH-like_dom"/>
</dbReference>
<dbReference type="Pfam" id="PF00180">
    <property type="entry name" value="Iso_dh"/>
    <property type="match status" value="1"/>
</dbReference>
<dbReference type="Gene3D" id="3.40.718.10">
    <property type="entry name" value="Isopropylmalate Dehydrogenase"/>
    <property type="match status" value="1"/>
</dbReference>
<evidence type="ECO:0000256" key="2">
    <source>
        <dbReference type="ARBA" id="ARBA00007769"/>
    </source>
</evidence>
<keyword evidence="6 17" id="KW-0479">Metal-binding</keyword>
<dbReference type="InterPro" id="IPR004439">
    <property type="entry name" value="Isocitrate_DH_NADP_dimer_prok"/>
</dbReference>
<evidence type="ECO:0000313" key="19">
    <source>
        <dbReference type="EMBL" id="KZE32823.1"/>
    </source>
</evidence>
<feature type="site" description="Critical for catalysis" evidence="15">
    <location>
        <position position="228"/>
    </location>
</feature>
<sequence>MSASHITVPAGGQKIVPGQPIPNNPIIPFIEGDGIGVDITPVMKDVIDAAVAKAYGGQKQIHWMEVYAGEKSTRLYGSDVWLPEETLAALKEYSVSIKGPMTTPVGGGIRSLNVALRQELDLYQCVRPVRYFKGVPSPLKQPELVDMVIFRENTEDIYAGIEWSAESEGARKVIAFLQNEMGVKKIRFPDTSGIGIKPVSIEGSRRLVRAAIRYAIDNDRKSVTIVHKGNIMKFTEGLFRDVGYQLAQEEFGAEPIDGGPWCKFSNPRTGNDIIIKDAIADAFLQQILLRPAEYDVVATLNLNGDYISDALAAQVGGIGIAPGANISDRYAIFEATHGTAPKYAGQDKVNPGSLILSAEMMLRHLGWTQAADLVIRAMEAAIADKQVTYDFARLMDGATEVSCSAFGRAMIDRM</sequence>
<keyword evidence="9" id="KW-0560">Oxidoreductase</keyword>
<evidence type="ECO:0000256" key="4">
    <source>
        <dbReference type="ARBA" id="ARBA00022435"/>
    </source>
</evidence>
<accession>A0A161SAL5</accession>
<evidence type="ECO:0000259" key="18">
    <source>
        <dbReference type="SMART" id="SM01329"/>
    </source>
</evidence>
<evidence type="ECO:0000256" key="10">
    <source>
        <dbReference type="ARBA" id="ARBA00023211"/>
    </source>
</evidence>
<dbReference type="SMART" id="SM01329">
    <property type="entry name" value="Iso_dh"/>
    <property type="match status" value="1"/>
</dbReference>
<dbReference type="PROSITE" id="PS00470">
    <property type="entry name" value="IDH_IMDH"/>
    <property type="match status" value="1"/>
</dbReference>
<comment type="cofactor">
    <cofactor evidence="14">
        <name>Mg(2+)</name>
        <dbReference type="ChEBI" id="CHEBI:18420"/>
    </cofactor>
    <cofactor evidence="14">
        <name>Mn(2+)</name>
        <dbReference type="ChEBI" id="CHEBI:29035"/>
    </cofactor>
    <text evidence="14">Binds 1 Mg(2+) or Mn(2+) ion per subunit.</text>
</comment>
<feature type="site" description="Critical for catalysis" evidence="15">
    <location>
        <position position="158"/>
    </location>
</feature>
<evidence type="ECO:0000256" key="5">
    <source>
        <dbReference type="ARBA" id="ARBA00022532"/>
    </source>
</evidence>
<feature type="binding site" evidence="14">
    <location>
        <position position="305"/>
    </location>
    <ligand>
        <name>Mg(2+)</name>
        <dbReference type="ChEBI" id="CHEBI:18420"/>
    </ligand>
</feature>
<evidence type="ECO:0000256" key="15">
    <source>
        <dbReference type="PIRSR" id="PIRSR604439-4"/>
    </source>
</evidence>
<comment type="cofactor">
    <cofactor evidence="1">
        <name>Mn(2+)</name>
        <dbReference type="ChEBI" id="CHEBI:29035"/>
    </cofactor>
</comment>
<feature type="modified residue" description="Phosphoserine" evidence="16">
    <location>
        <position position="111"/>
    </location>
</feature>
<dbReference type="EMBL" id="LQQU01000017">
    <property type="protein sequence ID" value="KZE32823.1"/>
    <property type="molecule type" value="Genomic_DNA"/>
</dbReference>
<evidence type="ECO:0000256" key="13">
    <source>
        <dbReference type="PIRSR" id="PIRSR604439-2"/>
    </source>
</evidence>
<evidence type="ECO:0000256" key="11">
    <source>
        <dbReference type="ARBA" id="ARBA00023554"/>
    </source>
</evidence>
<feature type="binding site" evidence="12">
    <location>
        <position position="151"/>
    </location>
    <ligand>
        <name>D-threo-isocitrate</name>
        <dbReference type="ChEBI" id="CHEBI:15562"/>
    </ligand>
</feature>
<dbReference type="RefSeq" id="WP_066611799.1">
    <property type="nucleotide sequence ID" value="NZ_LQQU01000017.1"/>
</dbReference>
<keyword evidence="20" id="KW-1185">Reference proteome</keyword>
<keyword evidence="5 17" id="KW-0816">Tricarboxylic acid cycle</keyword>
<feature type="binding site" evidence="13">
    <location>
        <position position="389"/>
    </location>
    <ligand>
        <name>NADP(+)</name>
        <dbReference type="ChEBI" id="CHEBI:58349"/>
    </ligand>
</feature>
<feature type="binding site" evidence="12">
    <location>
        <position position="117"/>
    </location>
    <ligand>
        <name>D-threo-isocitrate</name>
        <dbReference type="ChEBI" id="CHEBI:15562"/>
    </ligand>
</feature>
<dbReference type="GO" id="GO:0051287">
    <property type="term" value="F:NAD binding"/>
    <property type="evidence" value="ECO:0007669"/>
    <property type="project" value="InterPro"/>
</dbReference>
<evidence type="ECO:0000313" key="20">
    <source>
        <dbReference type="Proteomes" id="UP000076625"/>
    </source>
</evidence>
<dbReference type="PANTHER" id="PTHR43504">
    <property type="entry name" value="ISOCITRATE DEHYDROGENASE [NADP]"/>
    <property type="match status" value="1"/>
</dbReference>
<proteinExistence type="inferred from homology"/>
<dbReference type="AlphaFoldDB" id="A0A161SAL5"/>
<dbReference type="PANTHER" id="PTHR43504:SF1">
    <property type="entry name" value="ISOCITRATE DEHYDROGENASE [NADP]"/>
    <property type="match status" value="1"/>
</dbReference>
<comment type="similarity">
    <text evidence="2">Belongs to the isocitrate and isopropylmalate dehydrogenases family.</text>
</comment>
<evidence type="ECO:0000256" key="1">
    <source>
        <dbReference type="ARBA" id="ARBA00001936"/>
    </source>
</evidence>
<dbReference type="GO" id="GO:0000287">
    <property type="term" value="F:magnesium ion binding"/>
    <property type="evidence" value="ECO:0007669"/>
    <property type="project" value="InterPro"/>
</dbReference>
<evidence type="ECO:0000256" key="6">
    <source>
        <dbReference type="ARBA" id="ARBA00022723"/>
    </source>
</evidence>
<evidence type="ECO:0000256" key="8">
    <source>
        <dbReference type="ARBA" id="ARBA00022857"/>
    </source>
</evidence>
<evidence type="ECO:0000256" key="7">
    <source>
        <dbReference type="ARBA" id="ARBA00022842"/>
    </source>
</evidence>
<organism evidence="19 20">
    <name type="scientific">Crenobacter luteus</name>
    <dbReference type="NCBI Taxonomy" id="1452487"/>
    <lineage>
        <taxon>Bacteria</taxon>
        <taxon>Pseudomonadati</taxon>
        <taxon>Pseudomonadota</taxon>
        <taxon>Betaproteobacteria</taxon>
        <taxon>Neisseriales</taxon>
        <taxon>Neisseriaceae</taxon>
        <taxon>Crenobacter</taxon>
    </lineage>
</organism>
<evidence type="ECO:0000256" key="12">
    <source>
        <dbReference type="PIRSR" id="PIRSR604439-1"/>
    </source>
</evidence>
<feature type="binding site" evidence="12">
    <location>
        <position position="111"/>
    </location>
    <ligand>
        <name>D-threo-isocitrate</name>
        <dbReference type="ChEBI" id="CHEBI:15562"/>
    </ligand>
</feature>
<dbReference type="EC" id="1.1.1.42" evidence="17"/>
<feature type="modified residue" description="N6-succinyllysine" evidence="16">
    <location>
        <position position="98"/>
    </location>
</feature>
<comment type="catalytic activity">
    <reaction evidence="11">
        <text>D-threo-isocitrate + NADP(+) = 2-oxoglutarate + CO2 + NADPH</text>
        <dbReference type="Rhea" id="RHEA:19629"/>
        <dbReference type="ChEBI" id="CHEBI:15562"/>
        <dbReference type="ChEBI" id="CHEBI:16526"/>
        <dbReference type="ChEBI" id="CHEBI:16810"/>
        <dbReference type="ChEBI" id="CHEBI:57783"/>
        <dbReference type="ChEBI" id="CHEBI:58349"/>
        <dbReference type="EC" id="1.1.1.42"/>
    </reaction>
</comment>
<keyword evidence="8 13" id="KW-0521">NADP</keyword>
<feature type="domain" description="Isopropylmalate dehydrogenase-like" evidence="18">
    <location>
        <begin position="26"/>
        <end position="410"/>
    </location>
</feature>
<reference evidence="20" key="1">
    <citation type="submission" date="2016-01" db="EMBL/GenBank/DDBJ databases">
        <title>Draft genome of Chromobacterium sp. F49.</title>
        <authorList>
            <person name="Hong K.W."/>
        </authorList>
    </citation>
    <scope>NUCLEOTIDE SEQUENCE [LARGE SCALE GENOMIC DNA]</scope>
    <source>
        <strain evidence="20">CN10</strain>
    </source>
</reference>
<comment type="caution">
    <text evidence="19">The sequence shown here is derived from an EMBL/GenBank/DDBJ whole genome shotgun (WGS) entry which is preliminary data.</text>
</comment>
<evidence type="ECO:0000256" key="16">
    <source>
        <dbReference type="PIRSR" id="PIRSR604439-5"/>
    </source>
</evidence>
<dbReference type="InterPro" id="IPR019818">
    <property type="entry name" value="IsoCit/isopropylmalate_DH_CS"/>
</dbReference>
<dbReference type="GO" id="GO:0004450">
    <property type="term" value="F:isocitrate dehydrogenase (NADP+) activity"/>
    <property type="evidence" value="ECO:0007669"/>
    <property type="project" value="UniProtKB-UniRule"/>
</dbReference>
<feature type="binding site" evidence="13">
    <location>
        <position position="102"/>
    </location>
    <ligand>
        <name>NADP(+)</name>
        <dbReference type="ChEBI" id="CHEBI:58349"/>
    </ligand>
</feature>
<feature type="binding site" evidence="12">
    <location>
        <position position="127"/>
    </location>
    <ligand>
        <name>D-threo-isocitrate</name>
        <dbReference type="ChEBI" id="CHEBI:15562"/>
    </ligand>
</feature>
<feature type="binding site" evidence="13">
    <location>
        <position position="393"/>
    </location>
    <ligand>
        <name>NADP(+)</name>
        <dbReference type="ChEBI" id="CHEBI:58349"/>
    </ligand>
</feature>
<evidence type="ECO:0000256" key="14">
    <source>
        <dbReference type="PIRSR" id="PIRSR604439-3"/>
    </source>
</evidence>